<proteinExistence type="predicted"/>
<keyword evidence="1" id="KW-0732">Signal</keyword>
<comment type="caution">
    <text evidence="2">The sequence shown here is derived from an EMBL/GenBank/DDBJ whole genome shotgun (WGS) entry which is preliminary data.</text>
</comment>
<organism evidence="2">
    <name type="scientific">Eiseniibacteriota bacterium</name>
    <dbReference type="NCBI Taxonomy" id="2212470"/>
    <lineage>
        <taxon>Bacteria</taxon>
        <taxon>Candidatus Eiseniibacteriota</taxon>
    </lineage>
</organism>
<reference evidence="2" key="1">
    <citation type="journal article" date="2020" name="mSystems">
        <title>Genome- and Community-Level Interaction Insights into Carbon Utilization and Element Cycling Functions of Hydrothermarchaeota in Hydrothermal Sediment.</title>
        <authorList>
            <person name="Zhou Z."/>
            <person name="Liu Y."/>
            <person name="Xu W."/>
            <person name="Pan J."/>
            <person name="Luo Z.H."/>
            <person name="Li M."/>
        </authorList>
    </citation>
    <scope>NUCLEOTIDE SEQUENCE [LARGE SCALE GENOMIC DNA]</scope>
    <source>
        <strain evidence="2">SpSt-1233</strain>
    </source>
</reference>
<evidence type="ECO:0000313" key="2">
    <source>
        <dbReference type="EMBL" id="HER43446.1"/>
    </source>
</evidence>
<evidence type="ECO:0000256" key="1">
    <source>
        <dbReference type="SAM" id="SignalP"/>
    </source>
</evidence>
<evidence type="ECO:0008006" key="3">
    <source>
        <dbReference type="Google" id="ProtNLM"/>
    </source>
</evidence>
<dbReference type="EMBL" id="DSEC01000228">
    <property type="protein sequence ID" value="HER43446.1"/>
    <property type="molecule type" value="Genomic_DNA"/>
</dbReference>
<feature type="chain" id="PRO_5031095403" description="PEP-CTERM sorting domain-containing protein" evidence="1">
    <location>
        <begin position="23"/>
        <end position="225"/>
    </location>
</feature>
<dbReference type="AlphaFoldDB" id="A0A7V2AUF7"/>
<accession>A0A7V2AUF7</accession>
<sequence>MKDCFRFLAALLVLSFAGAAGADPCLVVYPTGPCNYHYDMSEYYTAGSGDPYYDAAYDRGGEVLLEVGSNEIDLSIYQAPGLMGFEPSTDGNDGYFFLDTEFELVIDGFSDIPTTYPNILVVFDKYVPYGCVPDIMVNGMPIVGNTFSAGDLAVTTPTEDGNNYSDTMVILVSWHGCYGLHAWAFSDEDYSGTHDGGECFTAFSHDSTIPTEASTWGSIKSQYDK</sequence>
<gene>
    <name evidence="2" type="ORF">ENO08_03205</name>
</gene>
<dbReference type="Proteomes" id="UP000886069">
    <property type="component" value="Unassembled WGS sequence"/>
</dbReference>
<name>A0A7V2AUF7_UNCEI</name>
<feature type="signal peptide" evidence="1">
    <location>
        <begin position="1"/>
        <end position="22"/>
    </location>
</feature>
<protein>
    <recommendedName>
        <fullName evidence="3">PEP-CTERM sorting domain-containing protein</fullName>
    </recommendedName>
</protein>